<comment type="caution">
    <text evidence="9">The sequence shown here is derived from an EMBL/GenBank/DDBJ whole genome shotgun (WGS) entry which is preliminary data.</text>
</comment>
<dbReference type="PANTHER" id="PTHR13321">
    <property type="entry name" value="MEDIATOR OF RNA POLYMERASE II TRANSCRIPTION, SUBUNIT 18"/>
    <property type="match status" value="1"/>
</dbReference>
<dbReference type="AlphaFoldDB" id="A0AAV9JVL8"/>
<comment type="similarity">
    <text evidence="2 8">Belongs to the Mediator complex subunit 18 family.</text>
</comment>
<evidence type="ECO:0000256" key="8">
    <source>
        <dbReference type="RuleBase" id="RU364150"/>
    </source>
</evidence>
<keyword evidence="10" id="KW-1185">Reference proteome</keyword>
<keyword evidence="6 8" id="KW-0539">Nucleus</keyword>
<dbReference type="GO" id="GO:0070847">
    <property type="term" value="C:core mediator complex"/>
    <property type="evidence" value="ECO:0007669"/>
    <property type="project" value="TreeGrafter"/>
</dbReference>
<evidence type="ECO:0000256" key="2">
    <source>
        <dbReference type="ARBA" id="ARBA00009814"/>
    </source>
</evidence>
<keyword evidence="8" id="KW-0010">Activator</keyword>
<accession>A0AAV9JVL8</accession>
<dbReference type="GO" id="GO:0006357">
    <property type="term" value="P:regulation of transcription by RNA polymerase II"/>
    <property type="evidence" value="ECO:0007669"/>
    <property type="project" value="InterPro"/>
</dbReference>
<evidence type="ECO:0000313" key="9">
    <source>
        <dbReference type="EMBL" id="KAK4549779.1"/>
    </source>
</evidence>
<evidence type="ECO:0000256" key="1">
    <source>
        <dbReference type="ARBA" id="ARBA00004123"/>
    </source>
</evidence>
<reference evidence="9 10" key="1">
    <citation type="submission" date="2021-11" db="EMBL/GenBank/DDBJ databases">
        <title>Black yeast isolated from Biological Soil Crust.</title>
        <authorList>
            <person name="Kurbessoian T."/>
        </authorList>
    </citation>
    <scope>NUCLEOTIDE SEQUENCE [LARGE SCALE GENOMIC DNA]</scope>
    <source>
        <strain evidence="9 10">CCFEE 5522</strain>
    </source>
</reference>
<dbReference type="PANTHER" id="PTHR13321:SF2">
    <property type="entry name" value="MEDIATOR OF RNA POLYMERASE II TRANSCRIPTION SUBUNIT 18"/>
    <property type="match status" value="1"/>
</dbReference>
<keyword evidence="4 8" id="KW-0805">Transcription regulation</keyword>
<dbReference type="Gene3D" id="2.40.320.10">
    <property type="entry name" value="Hypothetical Protein Pfu-838710-001"/>
    <property type="match status" value="1"/>
</dbReference>
<dbReference type="Pfam" id="PF09637">
    <property type="entry name" value="Med18"/>
    <property type="match status" value="1"/>
</dbReference>
<comment type="subunit">
    <text evidence="8">Component of the Mediator complex.</text>
</comment>
<sequence>MHEFLLYSQIPVARHEQVLHILAGVCAAQPTSMCQQHLIYQQLKVADAASKKGASAKQQSAQTQRPSYHKLLRDISSGDGEQSAWTFRAEDVPLPGMQAVISRPVEERVLDHAELEKFREGGSRYKYTNQFITPMERFVHNNVVIRVSRVLSVPEGTGALEPLDAPTPVLADCRPVDPSGSYLFEACVRVEDGTNSKLTEQAMSELQALKNQLEGAVDLRVPDRLSLDTRVKGA</sequence>
<gene>
    <name evidence="8" type="primary">MED18</name>
    <name evidence="9" type="ORF">LTR36_005080</name>
</gene>
<dbReference type="GO" id="GO:0003712">
    <property type="term" value="F:transcription coregulator activity"/>
    <property type="evidence" value="ECO:0007669"/>
    <property type="project" value="InterPro"/>
</dbReference>
<evidence type="ECO:0000256" key="7">
    <source>
        <dbReference type="ARBA" id="ARBA00032012"/>
    </source>
</evidence>
<evidence type="ECO:0000256" key="4">
    <source>
        <dbReference type="ARBA" id="ARBA00023015"/>
    </source>
</evidence>
<evidence type="ECO:0000313" key="10">
    <source>
        <dbReference type="Proteomes" id="UP001324427"/>
    </source>
</evidence>
<dbReference type="EMBL" id="JAVFHQ010000003">
    <property type="protein sequence ID" value="KAK4549779.1"/>
    <property type="molecule type" value="Genomic_DNA"/>
</dbReference>
<dbReference type="InterPro" id="IPR019095">
    <property type="entry name" value="Mediator_Med18"/>
</dbReference>
<evidence type="ECO:0000256" key="3">
    <source>
        <dbReference type="ARBA" id="ARBA00019612"/>
    </source>
</evidence>
<dbReference type="GO" id="GO:0016592">
    <property type="term" value="C:mediator complex"/>
    <property type="evidence" value="ECO:0007669"/>
    <property type="project" value="InterPro"/>
</dbReference>
<proteinExistence type="inferred from homology"/>
<comment type="function">
    <text evidence="8">Component of the Mediator complex, a coactivator involved in the regulated transcription of nearly all RNA polymerase II-dependent genes. Mediator functions as a bridge to convey information from gene-specific regulatory proteins to the basal RNA polymerase II transcription machinery. Mediator is recruited to promoters by direct interactions with regulatory proteins and serves as a scaffold for the assembly of a functional preinitiation complex with RNA polymerase II and the general transcription factors.</text>
</comment>
<keyword evidence="5 8" id="KW-0804">Transcription</keyword>
<comment type="subcellular location">
    <subcellularLocation>
        <location evidence="1 8">Nucleus</location>
    </subcellularLocation>
</comment>
<evidence type="ECO:0000256" key="5">
    <source>
        <dbReference type="ARBA" id="ARBA00023163"/>
    </source>
</evidence>
<dbReference type="GO" id="GO:0006369">
    <property type="term" value="P:termination of RNA polymerase II transcription"/>
    <property type="evidence" value="ECO:0007669"/>
    <property type="project" value="TreeGrafter"/>
</dbReference>
<protein>
    <recommendedName>
        <fullName evidence="3 8">Mediator of RNA polymerase II transcription subunit 18</fullName>
    </recommendedName>
    <alternativeName>
        <fullName evidence="7 8">Mediator complex subunit 18</fullName>
    </alternativeName>
</protein>
<evidence type="ECO:0000256" key="6">
    <source>
        <dbReference type="ARBA" id="ARBA00023242"/>
    </source>
</evidence>
<dbReference type="Proteomes" id="UP001324427">
    <property type="component" value="Unassembled WGS sequence"/>
</dbReference>
<organism evidence="9 10">
    <name type="scientific">Oleoguttula mirabilis</name>
    <dbReference type="NCBI Taxonomy" id="1507867"/>
    <lineage>
        <taxon>Eukaryota</taxon>
        <taxon>Fungi</taxon>
        <taxon>Dikarya</taxon>
        <taxon>Ascomycota</taxon>
        <taxon>Pezizomycotina</taxon>
        <taxon>Dothideomycetes</taxon>
        <taxon>Dothideomycetidae</taxon>
        <taxon>Mycosphaerellales</taxon>
        <taxon>Teratosphaeriaceae</taxon>
        <taxon>Oleoguttula</taxon>
    </lineage>
</organism>
<name>A0AAV9JVL8_9PEZI</name>